<dbReference type="InterPro" id="IPR011032">
    <property type="entry name" value="GroES-like_sf"/>
</dbReference>
<dbReference type="SMART" id="SM00829">
    <property type="entry name" value="PKS_ER"/>
    <property type="match status" value="1"/>
</dbReference>
<dbReference type="Gene3D" id="3.90.180.10">
    <property type="entry name" value="Medium-chain alcohol dehydrogenases, catalytic domain"/>
    <property type="match status" value="1"/>
</dbReference>
<dbReference type="CDD" id="cd05289">
    <property type="entry name" value="MDR_like_2"/>
    <property type="match status" value="1"/>
</dbReference>
<organism evidence="2 3">
    <name type="scientific">Photobacterium sanguinicancri</name>
    <dbReference type="NCBI Taxonomy" id="875932"/>
    <lineage>
        <taxon>Bacteria</taxon>
        <taxon>Pseudomonadati</taxon>
        <taxon>Pseudomonadota</taxon>
        <taxon>Gammaproteobacteria</taxon>
        <taxon>Vibrionales</taxon>
        <taxon>Vibrionaceae</taxon>
        <taxon>Photobacterium</taxon>
    </lineage>
</organism>
<feature type="domain" description="Enoyl reductase (ER)" evidence="1">
    <location>
        <begin position="22"/>
        <end position="322"/>
    </location>
</feature>
<dbReference type="InterPro" id="IPR036291">
    <property type="entry name" value="NAD(P)-bd_dom_sf"/>
</dbReference>
<dbReference type="EC" id="1.-.-.-" evidence="2"/>
<dbReference type="Proteomes" id="UP001170624">
    <property type="component" value="Unassembled WGS sequence"/>
</dbReference>
<dbReference type="InterPro" id="IPR020843">
    <property type="entry name" value="ER"/>
</dbReference>
<evidence type="ECO:0000313" key="3">
    <source>
        <dbReference type="Proteomes" id="UP001170624"/>
    </source>
</evidence>
<evidence type="ECO:0000313" key="2">
    <source>
        <dbReference type="EMBL" id="MDO6545426.1"/>
    </source>
</evidence>
<dbReference type="PANTHER" id="PTHR11695:SF294">
    <property type="entry name" value="RETICULON-4-INTERACTING PROTEIN 1, MITOCHONDRIAL"/>
    <property type="match status" value="1"/>
</dbReference>
<gene>
    <name evidence="2" type="ORF">Q4568_23075</name>
</gene>
<dbReference type="SUPFAM" id="SSF50129">
    <property type="entry name" value="GroES-like"/>
    <property type="match status" value="1"/>
</dbReference>
<dbReference type="RefSeq" id="WP_303502074.1">
    <property type="nucleotide sequence ID" value="NZ_JAUOPU010000052.1"/>
</dbReference>
<dbReference type="Gene3D" id="3.40.50.720">
    <property type="entry name" value="NAD(P)-binding Rossmann-like Domain"/>
    <property type="match status" value="1"/>
</dbReference>
<proteinExistence type="predicted"/>
<accession>A0AAW7YCG0</accession>
<dbReference type="InterPro" id="IPR050700">
    <property type="entry name" value="YIM1/Zinc_Alcohol_DH_Fams"/>
</dbReference>
<sequence>MAFYPMASLPASTQQLAITAFGEANTLQIQTSALSEPQDNQVMVAVDFSSVNPIDAKTRAGLGWAAAQNKDNLPWVPGYDIAGHVVAIGDNVTHLVVGERVSGFIGFPLQAGAYSQYVNVEAADLSILPDNVSLQVAASLPLAGQTAWQALEKVKVKASDRVLILAGAGGVGHIAVQLAVALQATVFATGSADNKAFIEQLGATAIDYRCGEIANQIEPVDILIDLMGGDVGMAALMSVKSGGRVVTIPTMTAEQVCQQAQSLGLEATGMLVSPTVEQNNTMLEMVAKGQLNVEVAAIYPLADGDKAHQQIESGRTRGKILLAVNNA</sequence>
<comment type="caution">
    <text evidence="2">The sequence shown here is derived from an EMBL/GenBank/DDBJ whole genome shotgun (WGS) entry which is preliminary data.</text>
</comment>
<dbReference type="EMBL" id="JAUOPU010000052">
    <property type="protein sequence ID" value="MDO6545426.1"/>
    <property type="molecule type" value="Genomic_DNA"/>
</dbReference>
<dbReference type="SUPFAM" id="SSF51735">
    <property type="entry name" value="NAD(P)-binding Rossmann-fold domains"/>
    <property type="match status" value="1"/>
</dbReference>
<dbReference type="AlphaFoldDB" id="A0AAW7YCG0"/>
<dbReference type="Pfam" id="PF08240">
    <property type="entry name" value="ADH_N"/>
    <property type="match status" value="1"/>
</dbReference>
<name>A0AAW7YCG0_9GAMM</name>
<reference evidence="2" key="1">
    <citation type="submission" date="2023-07" db="EMBL/GenBank/DDBJ databases">
        <title>Genome content predicts the carbon catabolic preferences of heterotrophic bacteria.</title>
        <authorList>
            <person name="Gralka M."/>
        </authorList>
    </citation>
    <scope>NUCLEOTIDE SEQUENCE</scope>
    <source>
        <strain evidence="2">G2M05</strain>
    </source>
</reference>
<evidence type="ECO:0000259" key="1">
    <source>
        <dbReference type="SMART" id="SM00829"/>
    </source>
</evidence>
<keyword evidence="2" id="KW-0560">Oxidoreductase</keyword>
<dbReference type="PANTHER" id="PTHR11695">
    <property type="entry name" value="ALCOHOL DEHYDROGENASE RELATED"/>
    <property type="match status" value="1"/>
</dbReference>
<protein>
    <submittedName>
        <fullName evidence="2">NADP-dependent oxidoreductase</fullName>
        <ecNumber evidence="2">1.-.-.-</ecNumber>
    </submittedName>
</protein>
<dbReference type="InterPro" id="IPR013154">
    <property type="entry name" value="ADH-like_N"/>
</dbReference>
<dbReference type="GO" id="GO:0016491">
    <property type="term" value="F:oxidoreductase activity"/>
    <property type="evidence" value="ECO:0007669"/>
    <property type="project" value="UniProtKB-KW"/>
</dbReference>
<dbReference type="Pfam" id="PF13602">
    <property type="entry name" value="ADH_zinc_N_2"/>
    <property type="match status" value="1"/>
</dbReference>